<evidence type="ECO:0000313" key="2">
    <source>
        <dbReference type="EMBL" id="KKD57562.1"/>
    </source>
</evidence>
<accession>A0A0F5ZQF5</accession>
<organism evidence="2 3">
    <name type="scientific">Stenotrophomonas maltophilia</name>
    <name type="common">Pseudomonas maltophilia</name>
    <name type="synonym">Xanthomonas maltophilia</name>
    <dbReference type="NCBI Taxonomy" id="40324"/>
    <lineage>
        <taxon>Bacteria</taxon>
        <taxon>Pseudomonadati</taxon>
        <taxon>Pseudomonadota</taxon>
        <taxon>Gammaproteobacteria</taxon>
        <taxon>Lysobacterales</taxon>
        <taxon>Lysobacteraceae</taxon>
        <taxon>Stenotrophomonas</taxon>
        <taxon>Stenotrophomonas maltophilia group</taxon>
    </lineage>
</organism>
<dbReference type="AlphaFoldDB" id="A0A0F5ZQF5"/>
<dbReference type="PATRIC" id="fig|40324.63.peg.1468"/>
<dbReference type="EMBL" id="JZRZ01000008">
    <property type="protein sequence ID" value="KKD57562.1"/>
    <property type="molecule type" value="Genomic_DNA"/>
</dbReference>
<dbReference type="Pfam" id="PF17212">
    <property type="entry name" value="Tube"/>
    <property type="match status" value="1"/>
</dbReference>
<reference evidence="2 3" key="1">
    <citation type="submission" date="2015-03" db="EMBL/GenBank/DDBJ databases">
        <title>Draft genome of Stenotrophomonas maltophila isolated from urine specimen.</title>
        <authorList>
            <person name="Murugan N."/>
            <person name="Malathi J."/>
            <person name="Umashankar V."/>
            <person name="Madhavan H."/>
        </authorList>
    </citation>
    <scope>NUCLEOTIDE SEQUENCE [LARGE SCALE GENOMIC DNA]</scope>
    <source>
        <strain evidence="2 3">JMNMN1</strain>
    </source>
</reference>
<feature type="compositionally biased region" description="Basic residues" evidence="1">
    <location>
        <begin position="68"/>
        <end position="79"/>
    </location>
</feature>
<feature type="compositionally biased region" description="Low complexity" evidence="1">
    <location>
        <begin position="55"/>
        <end position="67"/>
    </location>
</feature>
<evidence type="ECO:0000256" key="1">
    <source>
        <dbReference type="SAM" id="MobiDB-lite"/>
    </source>
</evidence>
<feature type="compositionally biased region" description="Low complexity" evidence="1">
    <location>
        <begin position="80"/>
        <end position="92"/>
    </location>
</feature>
<dbReference type="InterPro" id="IPR033767">
    <property type="entry name" value="Tail_Gp11"/>
</dbReference>
<gene>
    <name evidence="2" type="ORF">VM57_03885</name>
</gene>
<name>A0A0F5ZQF5_STEMA</name>
<feature type="region of interest" description="Disordered" evidence="1">
    <location>
        <begin position="50"/>
        <end position="92"/>
    </location>
</feature>
<protein>
    <submittedName>
        <fullName evidence="2">Uncharacterized protein</fullName>
    </submittedName>
</protein>
<sequence length="92" mass="9809">MNLELTPTTELEAVNVLLGAIGEAPISDLEALGNLYASQARDTLRAVSREVQPLAGGSTPASRSPSRSTRKARCCRRSRSSSSSPHAEASRW</sequence>
<evidence type="ECO:0000313" key="3">
    <source>
        <dbReference type="Proteomes" id="UP000243478"/>
    </source>
</evidence>
<comment type="caution">
    <text evidence="2">The sequence shown here is derived from an EMBL/GenBank/DDBJ whole genome shotgun (WGS) entry which is preliminary data.</text>
</comment>
<proteinExistence type="predicted"/>
<dbReference type="Proteomes" id="UP000243478">
    <property type="component" value="Unassembled WGS sequence"/>
</dbReference>